<evidence type="ECO:0000313" key="1">
    <source>
        <dbReference type="EMBL" id="KAK1674662.1"/>
    </source>
</evidence>
<protein>
    <submittedName>
        <fullName evidence="1">Uncharacterized protein</fullName>
    </submittedName>
</protein>
<name>A0AAJ0ET56_9PEZI</name>
<gene>
    <name evidence="1" type="ORF">BDP55DRAFT_667097</name>
</gene>
<evidence type="ECO:0000313" key="2">
    <source>
        <dbReference type="Proteomes" id="UP001224890"/>
    </source>
</evidence>
<reference evidence="1" key="1">
    <citation type="submission" date="2021-06" db="EMBL/GenBank/DDBJ databases">
        <title>Comparative genomics, transcriptomics and evolutionary studies reveal genomic signatures of adaptation to plant cell wall in hemibiotrophic fungi.</title>
        <authorList>
            <consortium name="DOE Joint Genome Institute"/>
            <person name="Baroncelli R."/>
            <person name="Diaz J.F."/>
            <person name="Benocci T."/>
            <person name="Peng M."/>
            <person name="Battaglia E."/>
            <person name="Haridas S."/>
            <person name="Andreopoulos W."/>
            <person name="Labutti K."/>
            <person name="Pangilinan J."/>
            <person name="Floch G.L."/>
            <person name="Makela M.R."/>
            <person name="Henrissat B."/>
            <person name="Grigoriev I.V."/>
            <person name="Crouch J.A."/>
            <person name="De Vries R.P."/>
            <person name="Sukno S.A."/>
            <person name="Thon M.R."/>
        </authorList>
    </citation>
    <scope>NUCLEOTIDE SEQUENCE</scope>
    <source>
        <strain evidence="1">CBS 193.32</strain>
    </source>
</reference>
<dbReference type="Proteomes" id="UP001224890">
    <property type="component" value="Unassembled WGS sequence"/>
</dbReference>
<comment type="caution">
    <text evidence="1">The sequence shown here is derived from an EMBL/GenBank/DDBJ whole genome shotgun (WGS) entry which is preliminary data.</text>
</comment>
<dbReference type="RefSeq" id="XP_060428665.1">
    <property type="nucleotide sequence ID" value="XM_060575152.1"/>
</dbReference>
<accession>A0AAJ0ET56</accession>
<dbReference type="EMBL" id="JAHMHR010000025">
    <property type="protein sequence ID" value="KAK1674662.1"/>
    <property type="molecule type" value="Genomic_DNA"/>
</dbReference>
<proteinExistence type="predicted"/>
<dbReference type="AlphaFoldDB" id="A0AAJ0ET56"/>
<sequence>MANFRSMSTLHNNLVSMSEGITANLDLWGNVKIPFLKRLDTDDWFDFDRDLNVNEHSPLAGIPFNSIGMGNTIS</sequence>
<keyword evidence="2" id="KW-1185">Reference proteome</keyword>
<dbReference type="GeneID" id="85459678"/>
<organism evidence="1 2">
    <name type="scientific">Colletotrichum godetiae</name>
    <dbReference type="NCBI Taxonomy" id="1209918"/>
    <lineage>
        <taxon>Eukaryota</taxon>
        <taxon>Fungi</taxon>
        <taxon>Dikarya</taxon>
        <taxon>Ascomycota</taxon>
        <taxon>Pezizomycotina</taxon>
        <taxon>Sordariomycetes</taxon>
        <taxon>Hypocreomycetidae</taxon>
        <taxon>Glomerellales</taxon>
        <taxon>Glomerellaceae</taxon>
        <taxon>Colletotrichum</taxon>
        <taxon>Colletotrichum acutatum species complex</taxon>
    </lineage>
</organism>